<evidence type="ECO:0008006" key="3">
    <source>
        <dbReference type="Google" id="ProtNLM"/>
    </source>
</evidence>
<sequence>MTEIKVFDAVKKIKFKRNGFYAQDLDMKIHRFKNTPTFNGEVWVDNLDASKKYVGLSYLCDDYAETVVFGDSHSLIEVKKKSEFIGE</sequence>
<gene>
    <name evidence="1" type="ORF">ACFFIT_00400</name>
</gene>
<comment type="caution">
    <text evidence="1">The sequence shown here is derived from an EMBL/GenBank/DDBJ whole genome shotgun (WGS) entry which is preliminary data.</text>
</comment>
<dbReference type="EMBL" id="JBHLXE010000012">
    <property type="protein sequence ID" value="MFC0178573.1"/>
    <property type="molecule type" value="Genomic_DNA"/>
</dbReference>
<name>A0ABV6CBB8_9GAMM</name>
<proteinExistence type="predicted"/>
<dbReference type="Proteomes" id="UP001589758">
    <property type="component" value="Unassembled WGS sequence"/>
</dbReference>
<evidence type="ECO:0000313" key="1">
    <source>
        <dbReference type="EMBL" id="MFC0178573.1"/>
    </source>
</evidence>
<accession>A0ABV6CBB8</accession>
<organism evidence="1 2">
    <name type="scientific">Thorsellia kenyensis</name>
    <dbReference type="NCBI Taxonomy" id="1549888"/>
    <lineage>
        <taxon>Bacteria</taxon>
        <taxon>Pseudomonadati</taxon>
        <taxon>Pseudomonadota</taxon>
        <taxon>Gammaproteobacteria</taxon>
        <taxon>Enterobacterales</taxon>
        <taxon>Thorselliaceae</taxon>
        <taxon>Thorsellia</taxon>
    </lineage>
</organism>
<protein>
    <recommendedName>
        <fullName evidence="3">YopX protein domain-containing protein</fullName>
    </recommendedName>
</protein>
<dbReference type="RefSeq" id="WP_385875363.1">
    <property type="nucleotide sequence ID" value="NZ_JBHLXE010000012.1"/>
</dbReference>
<keyword evidence="2" id="KW-1185">Reference proteome</keyword>
<reference evidence="1 2" key="1">
    <citation type="submission" date="2024-09" db="EMBL/GenBank/DDBJ databases">
        <authorList>
            <person name="Sun Q."/>
            <person name="Mori K."/>
        </authorList>
    </citation>
    <scope>NUCLEOTIDE SEQUENCE [LARGE SCALE GENOMIC DNA]</scope>
    <source>
        <strain evidence="1 2">CCM 8545</strain>
    </source>
</reference>
<evidence type="ECO:0000313" key="2">
    <source>
        <dbReference type="Proteomes" id="UP001589758"/>
    </source>
</evidence>